<keyword evidence="3" id="KW-1185">Reference proteome</keyword>
<evidence type="ECO:0000256" key="1">
    <source>
        <dbReference type="SAM" id="Phobius"/>
    </source>
</evidence>
<evidence type="ECO:0000313" key="2">
    <source>
        <dbReference type="EMBL" id="MBY0098488.1"/>
    </source>
</evidence>
<evidence type="ECO:0008006" key="4">
    <source>
        <dbReference type="Google" id="ProtNLM"/>
    </source>
</evidence>
<evidence type="ECO:0000313" key="3">
    <source>
        <dbReference type="Proteomes" id="UP000769780"/>
    </source>
</evidence>
<protein>
    <recommendedName>
        <fullName evidence="4">LPXTG cell wall anchor domain-containing protein</fullName>
    </recommendedName>
</protein>
<comment type="caution">
    <text evidence="2">The sequence shown here is derived from an EMBL/GenBank/DDBJ whole genome shotgun (WGS) entry which is preliminary data.</text>
</comment>
<proteinExistence type="predicted"/>
<reference evidence="2 3" key="1">
    <citation type="submission" date="2020-07" db="EMBL/GenBank/DDBJ databases">
        <title>Fungal Genomes of the International Space Station.</title>
        <authorList>
            <person name="Seuylemezian A."/>
            <person name="Singh N.K."/>
            <person name="Wood J."/>
            <person name="Venkateswaran K."/>
        </authorList>
    </citation>
    <scope>NUCLEOTIDE SEQUENCE [LARGE SCALE GENOMIC DNA]</scope>
    <source>
        <strain evidence="2 3">PL-B2</strain>
    </source>
</reference>
<dbReference type="RefSeq" id="WP_221874708.1">
    <property type="nucleotide sequence ID" value="NZ_JACWFH010000024.1"/>
</dbReference>
<accession>A0ABS7K898</accession>
<sequence>MKEETGVEKTMQKNVTNNHNQIKVNNAFKLTINIGDSLNLLGLLLGIFLLRKLFSKNKNQ</sequence>
<organism evidence="2 3">
    <name type="scientific">Mesobacillus maritimus</name>
    <dbReference type="NCBI Taxonomy" id="1643336"/>
    <lineage>
        <taxon>Bacteria</taxon>
        <taxon>Bacillati</taxon>
        <taxon>Bacillota</taxon>
        <taxon>Bacilli</taxon>
        <taxon>Bacillales</taxon>
        <taxon>Bacillaceae</taxon>
        <taxon>Mesobacillus</taxon>
    </lineage>
</organism>
<dbReference type="EMBL" id="JACWFH010000024">
    <property type="protein sequence ID" value="MBY0098488.1"/>
    <property type="molecule type" value="Genomic_DNA"/>
</dbReference>
<feature type="transmembrane region" description="Helical" evidence="1">
    <location>
        <begin position="30"/>
        <end position="50"/>
    </location>
</feature>
<keyword evidence="1" id="KW-0472">Membrane</keyword>
<keyword evidence="1" id="KW-1133">Transmembrane helix</keyword>
<name>A0ABS7K898_9BACI</name>
<keyword evidence="1" id="KW-0812">Transmembrane</keyword>
<gene>
    <name evidence="2" type="ORF">H0185_17020</name>
</gene>
<dbReference type="Proteomes" id="UP000769780">
    <property type="component" value="Unassembled WGS sequence"/>
</dbReference>